<dbReference type="Pfam" id="PF07171">
    <property type="entry name" value="MlrC_C"/>
    <property type="match status" value="1"/>
</dbReference>
<dbReference type="PIRSF" id="PIRSF012702">
    <property type="entry name" value="UCP012702"/>
    <property type="match status" value="1"/>
</dbReference>
<organism evidence="3">
    <name type="scientific">freshwater metagenome</name>
    <dbReference type="NCBI Taxonomy" id="449393"/>
    <lineage>
        <taxon>unclassified sequences</taxon>
        <taxon>metagenomes</taxon>
        <taxon>ecological metagenomes</taxon>
    </lineage>
</organism>
<gene>
    <name evidence="3" type="ORF">UFOPK4366_00510</name>
</gene>
<reference evidence="3" key="1">
    <citation type="submission" date="2020-05" db="EMBL/GenBank/DDBJ databases">
        <authorList>
            <person name="Chiriac C."/>
            <person name="Salcher M."/>
            <person name="Ghai R."/>
            <person name="Kavagutti S V."/>
        </authorList>
    </citation>
    <scope>NUCLEOTIDE SEQUENCE</scope>
</reference>
<accession>A0A6J7UDS7</accession>
<dbReference type="InterPro" id="IPR010799">
    <property type="entry name" value="MlrC_C"/>
</dbReference>
<dbReference type="Pfam" id="PF07364">
    <property type="entry name" value="DUF1485"/>
    <property type="match status" value="1"/>
</dbReference>
<evidence type="ECO:0000259" key="1">
    <source>
        <dbReference type="Pfam" id="PF07171"/>
    </source>
</evidence>
<sequence>MKRILIAECSQEIASFNPVPSQLESFRLATPAQLFAEHRPLRTEIAGALHHFDSRTDVELVAGFGARSITSGGTTSAAAWKFISESFLDSIRAADKIAKLDGIYFCLHGAMGADDQLDPEGYLLVETRKIVGEQIPIVASFDLHGVITDPVLKNCDSIAVYHTYPHIDLYETGERSAKLLLKIMDGKAKPVTVRARIPALVRGDELKTKTGIFGKRVAEAVAIENSATGLSGGIFIGNPFTDVPDLSSNVIISTNDDEKLAVDTATKIAAEFWRDRAKLQAFLTSVPDAVSQAREAKSGTTILVDAADATSSGACGDSNVVLAELIKQGYSGTVLAPLTDPAAVAAAFKAGVGNTVTTNVGGALDPRYTPIEVTGKVQMLSDGEFNNEAEGEPWHAGNCAVLKVNNITLVLVSKPVSLHNRSLFFAHGLFPEKFDLVIVKSPHCQDHMYKNWATTYINIDAPGSTSANLPTLGHTICRRPVFPLDANVEYVPEITVYRR</sequence>
<evidence type="ECO:0000313" key="3">
    <source>
        <dbReference type="EMBL" id="CAB5063096.1"/>
    </source>
</evidence>
<evidence type="ECO:0000259" key="2">
    <source>
        <dbReference type="Pfam" id="PF07364"/>
    </source>
</evidence>
<dbReference type="InterPro" id="IPR015995">
    <property type="entry name" value="MlrC_N"/>
</dbReference>
<feature type="domain" description="Microcystin LR degradation protein MlrC C-terminal" evidence="1">
    <location>
        <begin position="303"/>
        <end position="474"/>
    </location>
</feature>
<proteinExistence type="predicted"/>
<dbReference type="EMBL" id="CAFBQS010000077">
    <property type="protein sequence ID" value="CAB5063096.1"/>
    <property type="molecule type" value="Genomic_DNA"/>
</dbReference>
<dbReference type="InterPro" id="IPR009197">
    <property type="entry name" value="MlrC"/>
</dbReference>
<protein>
    <submittedName>
        <fullName evidence="3">Unannotated protein</fullName>
    </submittedName>
</protein>
<dbReference type="AlphaFoldDB" id="A0A6J7UDS7"/>
<feature type="domain" description="Microcystin LR degradation protein MlrC N-terminal" evidence="2">
    <location>
        <begin position="3"/>
        <end position="293"/>
    </location>
</feature>
<name>A0A6J7UDS7_9ZZZZ</name>